<reference evidence="2 3" key="1">
    <citation type="submission" date="2020-06" db="EMBL/GenBank/DDBJ databases">
        <authorList>
            <person name="Criscuolo A."/>
        </authorList>
    </citation>
    <scope>NUCLEOTIDE SEQUENCE [LARGE SCALE GENOMIC DNA]</scope>
    <source>
        <strain evidence="3">CIP 110025</strain>
    </source>
</reference>
<dbReference type="InterPro" id="IPR003497">
    <property type="entry name" value="BRO_N_domain"/>
</dbReference>
<keyword evidence="3" id="KW-1185">Reference proteome</keyword>
<comment type="caution">
    <text evidence="2">The sequence shown here is derived from an EMBL/GenBank/DDBJ whole genome shotgun (WGS) entry which is preliminary data.</text>
</comment>
<dbReference type="PIRSF" id="PIRSF015268">
    <property type="entry name" value="Virulence_RhuM"/>
    <property type="match status" value="1"/>
</dbReference>
<gene>
    <name evidence="2" type="ORF">FLACHUCJ7_00714</name>
</gene>
<protein>
    <recommendedName>
        <fullName evidence="1">Bro-N domain-containing protein</fullName>
    </recommendedName>
</protein>
<accession>A0A6V6YQZ8</accession>
<name>A0A6V6YQZ8_9FLAO</name>
<evidence type="ECO:0000313" key="3">
    <source>
        <dbReference type="Proteomes" id="UP000556700"/>
    </source>
</evidence>
<dbReference type="PROSITE" id="PS51750">
    <property type="entry name" value="BRO_N"/>
    <property type="match status" value="1"/>
</dbReference>
<evidence type="ECO:0000313" key="2">
    <source>
        <dbReference type="EMBL" id="CAD0001863.1"/>
    </source>
</evidence>
<proteinExistence type="predicted"/>
<dbReference type="PANTHER" id="PTHR35810">
    <property type="entry name" value="CYTOPLASMIC PROTEIN-RELATED"/>
    <property type="match status" value="1"/>
</dbReference>
<dbReference type="InterPro" id="IPR011204">
    <property type="entry name" value="Virulence_RhuM-like"/>
</dbReference>
<dbReference type="Proteomes" id="UP000556700">
    <property type="component" value="Unassembled WGS sequence"/>
</dbReference>
<sequence length="349" mass="40422">MWTLATFVKTHYLHVMKDDLKNFILYTAPSGEIRVDVLLQDESVWLTQKAISELFGVQRPAITKHLGNIFETGELEEKMVSSILEHTTQHGAIKDKTQKKETKYYNLDAIISVGYRVNSAKATQFRIWATQTLKEYIIKGFVLDDNRLKQGQAIFGKDYFKELLQRVRSIRASERRIYQQVTDIFAECSIDYDSNSEETKNFYTIVQNKFHFAITGKTAAEIIFKTADAKKENMGLTSWKNGPNGRVLKSDVIVAKNYLEEKEIKQLERTVTGYFDYIEGLIERENTFTMEQLATSVNKFLTFNDYKILEGKGKTSKIQADKKAIIEYEVFNKTQKIISDFDKEIKKLK</sequence>
<evidence type="ECO:0000259" key="1">
    <source>
        <dbReference type="PROSITE" id="PS51750"/>
    </source>
</evidence>
<dbReference type="Pfam" id="PF13310">
    <property type="entry name" value="Virulence_RhuM"/>
    <property type="match status" value="1"/>
</dbReference>
<dbReference type="EMBL" id="CAIJDO010000078">
    <property type="protein sequence ID" value="CAD0001863.1"/>
    <property type="molecule type" value="Genomic_DNA"/>
</dbReference>
<organism evidence="2 3">
    <name type="scientific">Flavobacterium chungangense</name>
    <dbReference type="NCBI Taxonomy" id="554283"/>
    <lineage>
        <taxon>Bacteria</taxon>
        <taxon>Pseudomonadati</taxon>
        <taxon>Bacteroidota</taxon>
        <taxon>Flavobacteriia</taxon>
        <taxon>Flavobacteriales</taxon>
        <taxon>Flavobacteriaceae</taxon>
        <taxon>Flavobacterium</taxon>
    </lineage>
</organism>
<dbReference type="PANTHER" id="PTHR35810:SF1">
    <property type="entry name" value="CYTOPLASMIC PROTEIN"/>
    <property type="match status" value="1"/>
</dbReference>
<dbReference type="AlphaFoldDB" id="A0A6V6YQZ8"/>
<feature type="domain" description="Bro-N" evidence="1">
    <location>
        <begin position="17"/>
        <end position="140"/>
    </location>
</feature>